<feature type="region of interest" description="Disordered" evidence="1">
    <location>
        <begin position="181"/>
        <end position="203"/>
    </location>
</feature>
<evidence type="ECO:0000313" key="3">
    <source>
        <dbReference type="Proteomes" id="UP001219525"/>
    </source>
</evidence>
<comment type="caution">
    <text evidence="2">The sequence shown here is derived from an EMBL/GenBank/DDBJ whole genome shotgun (WGS) entry which is preliminary data.</text>
</comment>
<feature type="compositionally biased region" description="Polar residues" evidence="1">
    <location>
        <begin position="192"/>
        <end position="203"/>
    </location>
</feature>
<sequence length="203" mass="21760">MRALITFLPHSFESSAVCGFFVAFDNFTLGSMCPSVSFQSGYTLISTQFHTKNEAACTHACCAACARSRLRRTQAAAPARRTRCAPPRCLVVTVARAEQHAAHELRDGTHEHGLHEAVQWRPLLACGEEQDGASGEERVEDSAHGRRCGGAVVQRAPWRDTISAARMAWMSAAVARAVASAEKADSGGGTLDTGTCSQGRGRR</sequence>
<gene>
    <name evidence="2" type="ORF">GGX14DRAFT_609901</name>
</gene>
<dbReference type="EMBL" id="JARJCW010000018">
    <property type="protein sequence ID" value="KAJ7214973.1"/>
    <property type="molecule type" value="Genomic_DNA"/>
</dbReference>
<reference evidence="2" key="1">
    <citation type="submission" date="2023-03" db="EMBL/GenBank/DDBJ databases">
        <title>Massive genome expansion in bonnet fungi (Mycena s.s.) driven by repeated elements and novel gene families across ecological guilds.</title>
        <authorList>
            <consortium name="Lawrence Berkeley National Laboratory"/>
            <person name="Harder C.B."/>
            <person name="Miyauchi S."/>
            <person name="Viragh M."/>
            <person name="Kuo A."/>
            <person name="Thoen E."/>
            <person name="Andreopoulos B."/>
            <person name="Lu D."/>
            <person name="Skrede I."/>
            <person name="Drula E."/>
            <person name="Henrissat B."/>
            <person name="Morin E."/>
            <person name="Kohler A."/>
            <person name="Barry K."/>
            <person name="LaButti K."/>
            <person name="Morin E."/>
            <person name="Salamov A."/>
            <person name="Lipzen A."/>
            <person name="Mereny Z."/>
            <person name="Hegedus B."/>
            <person name="Baldrian P."/>
            <person name="Stursova M."/>
            <person name="Weitz H."/>
            <person name="Taylor A."/>
            <person name="Grigoriev I.V."/>
            <person name="Nagy L.G."/>
            <person name="Martin F."/>
            <person name="Kauserud H."/>
        </authorList>
    </citation>
    <scope>NUCLEOTIDE SEQUENCE</scope>
    <source>
        <strain evidence="2">9144</strain>
    </source>
</reference>
<name>A0AAD6VNE1_9AGAR</name>
<proteinExistence type="predicted"/>
<organism evidence="2 3">
    <name type="scientific">Mycena pura</name>
    <dbReference type="NCBI Taxonomy" id="153505"/>
    <lineage>
        <taxon>Eukaryota</taxon>
        <taxon>Fungi</taxon>
        <taxon>Dikarya</taxon>
        <taxon>Basidiomycota</taxon>
        <taxon>Agaricomycotina</taxon>
        <taxon>Agaricomycetes</taxon>
        <taxon>Agaricomycetidae</taxon>
        <taxon>Agaricales</taxon>
        <taxon>Marasmiineae</taxon>
        <taxon>Mycenaceae</taxon>
        <taxon>Mycena</taxon>
    </lineage>
</organism>
<accession>A0AAD6VNE1</accession>
<evidence type="ECO:0000256" key="1">
    <source>
        <dbReference type="SAM" id="MobiDB-lite"/>
    </source>
</evidence>
<keyword evidence="3" id="KW-1185">Reference proteome</keyword>
<evidence type="ECO:0000313" key="2">
    <source>
        <dbReference type="EMBL" id="KAJ7214973.1"/>
    </source>
</evidence>
<dbReference type="Proteomes" id="UP001219525">
    <property type="component" value="Unassembled WGS sequence"/>
</dbReference>
<protein>
    <submittedName>
        <fullName evidence="2">Uncharacterized protein</fullName>
    </submittedName>
</protein>
<dbReference type="AlphaFoldDB" id="A0AAD6VNE1"/>